<reference evidence="1" key="1">
    <citation type="submission" date="2021-01" db="EMBL/GenBank/DDBJ databases">
        <title>Adiantum capillus-veneris genome.</title>
        <authorList>
            <person name="Fang Y."/>
            <person name="Liao Q."/>
        </authorList>
    </citation>
    <scope>NUCLEOTIDE SEQUENCE</scope>
    <source>
        <strain evidence="1">H3</strain>
        <tissue evidence="1">Leaf</tissue>
    </source>
</reference>
<dbReference type="EMBL" id="JABFUD020000002">
    <property type="protein sequence ID" value="KAI5082727.1"/>
    <property type="molecule type" value="Genomic_DNA"/>
</dbReference>
<keyword evidence="2" id="KW-1185">Reference proteome</keyword>
<dbReference type="Proteomes" id="UP000886520">
    <property type="component" value="Chromosome 3"/>
</dbReference>
<gene>
    <name evidence="1" type="ORF">GOP47_0002470</name>
</gene>
<sequence>MGHGLHLSGFFSLSNFLRNKTCMSRMNMQPWWARRLSKRSVLRHMQSWCAWKLSRRSGPWLVPNPLLGGRSCSSICKKTSVVGLVGGAGEGD</sequence>
<comment type="caution">
    <text evidence="1">The sequence shown here is derived from an EMBL/GenBank/DDBJ whole genome shotgun (WGS) entry which is preliminary data.</text>
</comment>
<name>A0A9D4VAR1_ADICA</name>
<protein>
    <submittedName>
        <fullName evidence="1">Uncharacterized protein</fullName>
    </submittedName>
</protein>
<accession>A0A9D4VAR1</accession>
<organism evidence="1 2">
    <name type="scientific">Adiantum capillus-veneris</name>
    <name type="common">Maidenhair fern</name>
    <dbReference type="NCBI Taxonomy" id="13818"/>
    <lineage>
        <taxon>Eukaryota</taxon>
        <taxon>Viridiplantae</taxon>
        <taxon>Streptophyta</taxon>
        <taxon>Embryophyta</taxon>
        <taxon>Tracheophyta</taxon>
        <taxon>Polypodiopsida</taxon>
        <taxon>Polypodiidae</taxon>
        <taxon>Polypodiales</taxon>
        <taxon>Pteridineae</taxon>
        <taxon>Pteridaceae</taxon>
        <taxon>Vittarioideae</taxon>
        <taxon>Adiantum</taxon>
    </lineage>
</organism>
<proteinExistence type="predicted"/>
<dbReference type="AlphaFoldDB" id="A0A9D4VAR1"/>
<evidence type="ECO:0000313" key="2">
    <source>
        <dbReference type="Proteomes" id="UP000886520"/>
    </source>
</evidence>
<evidence type="ECO:0000313" key="1">
    <source>
        <dbReference type="EMBL" id="KAI5082727.1"/>
    </source>
</evidence>